<dbReference type="InterPro" id="IPR051599">
    <property type="entry name" value="Cell_Envelope_Assoc"/>
</dbReference>
<reference evidence="2 3" key="1">
    <citation type="submission" date="2015-11" db="EMBL/GenBank/DDBJ databases">
        <title>Expanding the genomic diversity of Burkholderia species for the development of highly accurate diagnostics.</title>
        <authorList>
            <person name="Sahl J."/>
            <person name="Keim P."/>
            <person name="Wagner D."/>
        </authorList>
    </citation>
    <scope>NUCLEOTIDE SEQUENCE [LARGE SCALE GENOMIC DNA]</scope>
    <source>
        <strain evidence="2 3">MSMB2036</strain>
    </source>
</reference>
<feature type="domain" description="DUF218" evidence="1">
    <location>
        <begin position="44"/>
        <end position="166"/>
    </location>
</feature>
<dbReference type="AlphaFoldDB" id="A0A103QMJ8"/>
<dbReference type="Gene3D" id="3.40.50.620">
    <property type="entry name" value="HUPs"/>
    <property type="match status" value="1"/>
</dbReference>
<comment type="caution">
    <text evidence="2">The sequence shown here is derived from an EMBL/GenBank/DDBJ whole genome shotgun (WGS) entry which is preliminary data.</text>
</comment>
<evidence type="ECO:0000313" key="3">
    <source>
        <dbReference type="Proteomes" id="UP000064029"/>
    </source>
</evidence>
<dbReference type="GO" id="GO:0005886">
    <property type="term" value="C:plasma membrane"/>
    <property type="evidence" value="ECO:0007669"/>
    <property type="project" value="TreeGrafter"/>
</dbReference>
<dbReference type="RefSeq" id="WP_059761117.1">
    <property type="nucleotide sequence ID" value="NZ_LOXM01000301.1"/>
</dbReference>
<gene>
    <name evidence="2" type="ORF">WJ33_10945</name>
</gene>
<dbReference type="InterPro" id="IPR003848">
    <property type="entry name" value="DUF218"/>
</dbReference>
<evidence type="ECO:0000313" key="2">
    <source>
        <dbReference type="EMBL" id="KVG52178.1"/>
    </source>
</evidence>
<dbReference type="PANTHER" id="PTHR30336">
    <property type="entry name" value="INNER MEMBRANE PROTEIN, PROBABLE PERMEASE"/>
    <property type="match status" value="1"/>
</dbReference>
<proteinExistence type="predicted"/>
<dbReference type="CDD" id="cd06259">
    <property type="entry name" value="YdcF-like"/>
    <property type="match status" value="1"/>
</dbReference>
<dbReference type="EMBL" id="LOXM01000301">
    <property type="protein sequence ID" value="KVG52178.1"/>
    <property type="molecule type" value="Genomic_DNA"/>
</dbReference>
<organism evidence="2 3">
    <name type="scientific">Burkholderia ubonensis</name>
    <dbReference type="NCBI Taxonomy" id="101571"/>
    <lineage>
        <taxon>Bacteria</taxon>
        <taxon>Pseudomonadati</taxon>
        <taxon>Pseudomonadota</taxon>
        <taxon>Betaproteobacteria</taxon>
        <taxon>Burkholderiales</taxon>
        <taxon>Burkholderiaceae</taxon>
        <taxon>Burkholderia</taxon>
        <taxon>Burkholderia cepacia complex</taxon>
    </lineage>
</organism>
<protein>
    <recommendedName>
        <fullName evidence="1">DUF218 domain-containing protein</fullName>
    </recommendedName>
</protein>
<dbReference type="PANTHER" id="PTHR30336:SF20">
    <property type="entry name" value="DUF218 DOMAIN-CONTAINING PROTEIN"/>
    <property type="match status" value="1"/>
</dbReference>
<sequence>MKYAKTIYSLFKKVTMLLALAWALAAVVICVAGISMPDGKAEVAAIFGNALDSDGTPAPILAQRLDVAVKCYRAGMCGRLFVTGSIDAPRGDETVAMKRYLIARGVPGTAIIADNAGDNTLASARHLAAYMHEQHLASVMLISQYYHLPRARLAVERVGANALAIFGAYPHKFRALDLYSSWREVPAYAVYKIRLTLNPSAEPVTIRPVLLLLNLFR</sequence>
<dbReference type="InterPro" id="IPR014729">
    <property type="entry name" value="Rossmann-like_a/b/a_fold"/>
</dbReference>
<dbReference type="Proteomes" id="UP000064029">
    <property type="component" value="Unassembled WGS sequence"/>
</dbReference>
<dbReference type="Pfam" id="PF02698">
    <property type="entry name" value="DUF218"/>
    <property type="match status" value="1"/>
</dbReference>
<evidence type="ECO:0000259" key="1">
    <source>
        <dbReference type="Pfam" id="PF02698"/>
    </source>
</evidence>
<accession>A0A103QMJ8</accession>
<name>A0A103QMJ8_9BURK</name>